<dbReference type="InterPro" id="IPR000086">
    <property type="entry name" value="NUDIX_hydrolase_dom"/>
</dbReference>
<organism evidence="3 4">
    <name type="scientific">Nocardia otitidiscaviarum</name>
    <dbReference type="NCBI Taxonomy" id="1823"/>
    <lineage>
        <taxon>Bacteria</taxon>
        <taxon>Bacillati</taxon>
        <taxon>Actinomycetota</taxon>
        <taxon>Actinomycetes</taxon>
        <taxon>Mycobacteriales</taxon>
        <taxon>Nocardiaceae</taxon>
        <taxon>Nocardia</taxon>
    </lineage>
</organism>
<keyword evidence="4" id="KW-1185">Reference proteome</keyword>
<dbReference type="Gene3D" id="3.90.79.10">
    <property type="entry name" value="Nucleoside Triphosphate Pyrophosphohydrolase"/>
    <property type="match status" value="1"/>
</dbReference>
<evidence type="ECO:0000313" key="5">
    <source>
        <dbReference type="Proteomes" id="UP000317039"/>
    </source>
</evidence>
<dbReference type="KEGG" id="nod:FOH10_07910"/>
<dbReference type="OrthoDB" id="9804442at2"/>
<feature type="domain" description="Nudix hydrolase" evidence="1">
    <location>
        <begin position="85"/>
        <end position="162"/>
    </location>
</feature>
<reference evidence="3 4" key="1">
    <citation type="submission" date="2018-06" db="EMBL/GenBank/DDBJ databases">
        <authorList>
            <consortium name="Pathogen Informatics"/>
            <person name="Doyle S."/>
        </authorList>
    </citation>
    <scope>NUCLEOTIDE SEQUENCE [LARGE SCALE GENOMIC DNA]</scope>
    <source>
        <strain evidence="3 4">NCTC1934</strain>
    </source>
</reference>
<dbReference type="InterPro" id="IPR015797">
    <property type="entry name" value="NUDIX_hydrolase-like_dom_sf"/>
</dbReference>
<proteinExistence type="predicted"/>
<evidence type="ECO:0000313" key="4">
    <source>
        <dbReference type="Proteomes" id="UP000255467"/>
    </source>
</evidence>
<protein>
    <submittedName>
        <fullName evidence="2 3">NUDIX domain</fullName>
    </submittedName>
</protein>
<dbReference type="STRING" id="1406858.GCA_000710895_03842"/>
<dbReference type="EMBL" id="UGRY01000004">
    <property type="protein sequence ID" value="SUD48010.1"/>
    <property type="molecule type" value="Genomic_DNA"/>
</dbReference>
<dbReference type="AlphaFoldDB" id="A0A379JHT1"/>
<gene>
    <name evidence="2" type="ORF">FOH10_07910</name>
    <name evidence="3" type="ORF">NCTC1934_05337</name>
</gene>
<evidence type="ECO:0000313" key="2">
    <source>
        <dbReference type="EMBL" id="QDP78677.1"/>
    </source>
</evidence>
<dbReference type="SUPFAM" id="SSF55811">
    <property type="entry name" value="Nudix"/>
    <property type="match status" value="1"/>
</dbReference>
<reference evidence="2 5" key="2">
    <citation type="submission" date="2019-07" db="EMBL/GenBank/DDBJ databases">
        <title>Complete Genome Sequence and Methylome Analysis of Nocardia otitidis-caviarum NEB252.</title>
        <authorList>
            <person name="Fomenkov A."/>
            <person name="Anton B.P."/>
            <person name="Vincze T."/>
            <person name="Roberts R.J."/>
        </authorList>
    </citation>
    <scope>NUCLEOTIDE SEQUENCE [LARGE SCALE GENOMIC DNA]</scope>
    <source>
        <strain evidence="2 5">NEB252</strain>
    </source>
</reference>
<dbReference type="Proteomes" id="UP000255467">
    <property type="component" value="Unassembled WGS sequence"/>
</dbReference>
<sequence>MQQCESFSVVRRIGGDAPDSTRTPPGGAVVPVALKVMSVEDVRRDEMWCAVWSFEVSPKLSIGESVMSELLDRAVSDGVALRLGVVIEHNGAVLLLEHDEHVAGRSPLNLPGTTVRPGEPLALAVARAVFEETGLTVVDVVRHLGSFDYLSNAGTPVRREHFAVEVANIGPVRLTNYVDHHWVRLDGDLPVTPSIRRILANYRSHSEA</sequence>
<evidence type="ECO:0000259" key="1">
    <source>
        <dbReference type="Pfam" id="PF00293"/>
    </source>
</evidence>
<evidence type="ECO:0000313" key="3">
    <source>
        <dbReference type="EMBL" id="SUD48010.1"/>
    </source>
</evidence>
<dbReference type="Pfam" id="PF00293">
    <property type="entry name" value="NUDIX"/>
    <property type="match status" value="1"/>
</dbReference>
<dbReference type="EMBL" id="CP041695">
    <property type="protein sequence ID" value="QDP78677.1"/>
    <property type="molecule type" value="Genomic_DNA"/>
</dbReference>
<accession>A0A379JHT1</accession>
<dbReference type="Proteomes" id="UP000317039">
    <property type="component" value="Chromosome"/>
</dbReference>
<name>A0A379JHT1_9NOCA</name>